<proteinExistence type="predicted"/>
<evidence type="ECO:0000313" key="4">
    <source>
        <dbReference type="Proteomes" id="UP000186040"/>
    </source>
</evidence>
<protein>
    <submittedName>
        <fullName evidence="3">Uncharacterized protein</fullName>
    </submittedName>
</protein>
<dbReference type="Proteomes" id="UP000186040">
    <property type="component" value="Unassembled WGS sequence"/>
</dbReference>
<feature type="compositionally biased region" description="Low complexity" evidence="1">
    <location>
        <begin position="85"/>
        <end position="96"/>
    </location>
</feature>
<dbReference type="OrthoDB" id="4803588at2"/>
<keyword evidence="2" id="KW-0732">Signal</keyword>
<evidence type="ECO:0000313" key="3">
    <source>
        <dbReference type="EMBL" id="OLR89658.1"/>
    </source>
</evidence>
<evidence type="ECO:0000256" key="1">
    <source>
        <dbReference type="SAM" id="MobiDB-lite"/>
    </source>
</evidence>
<dbReference type="RefSeq" id="WP_143219401.1">
    <property type="nucleotide sequence ID" value="NZ_MKQR01000029.1"/>
</dbReference>
<dbReference type="STRING" id="1193682.BJP25_04690"/>
<dbReference type="EMBL" id="MKQR01000029">
    <property type="protein sequence ID" value="OLR89658.1"/>
    <property type="molecule type" value="Genomic_DNA"/>
</dbReference>
<feature type="chain" id="PRO_5038639965" evidence="2">
    <location>
        <begin position="24"/>
        <end position="228"/>
    </location>
</feature>
<accession>A0A1Q9LCA5</accession>
<feature type="compositionally biased region" description="Low complexity" evidence="1">
    <location>
        <begin position="50"/>
        <end position="75"/>
    </location>
</feature>
<name>A0A1Q9LCA5_9PSEU</name>
<sequence length="228" mass="23919">MGRTSPANAITAIVVSLTSAALATALGFAVADQDRPAGRDYTALGGGFGSDYSGSGYQTPTYVPPTRTRSSSPSYPTYPYPTYPSSPSSSEPPTTTGAADTEESARAALEEQVSQDRATAETLIGQWVPQLSSKKPGMVVGGVAYGYVEVWEDFESLHAQYPDAVLLWSGDYPTYKNADYWVTVIPTGYGTGEAANAWCDARSIPSDGCYAKLLSHSGGAEGSSKPRG</sequence>
<dbReference type="AlphaFoldDB" id="A0A1Q9LCA5"/>
<reference evidence="3 4" key="1">
    <citation type="submission" date="2016-10" db="EMBL/GenBank/DDBJ databases">
        <title>The Draft Genome Sequence of Actinokineospora bangkokensis 44EHWT reveals the biosynthetic pathway of antifungal compounds Thailandins with unusual extender unit butylmalonyl-CoA.</title>
        <authorList>
            <person name="Greule A."/>
            <person name="Intra B."/>
            <person name="Flemming S."/>
            <person name="Rommel M.G."/>
            <person name="Panbangred W."/>
            <person name="Bechthold A."/>
        </authorList>
    </citation>
    <scope>NUCLEOTIDE SEQUENCE [LARGE SCALE GENOMIC DNA]</scope>
    <source>
        <strain evidence="3 4">44EHW</strain>
    </source>
</reference>
<gene>
    <name evidence="3" type="ORF">BJP25_04690</name>
</gene>
<evidence type="ECO:0000256" key="2">
    <source>
        <dbReference type="SAM" id="SignalP"/>
    </source>
</evidence>
<keyword evidence="4" id="KW-1185">Reference proteome</keyword>
<organism evidence="3 4">
    <name type="scientific">Actinokineospora bangkokensis</name>
    <dbReference type="NCBI Taxonomy" id="1193682"/>
    <lineage>
        <taxon>Bacteria</taxon>
        <taxon>Bacillati</taxon>
        <taxon>Actinomycetota</taxon>
        <taxon>Actinomycetes</taxon>
        <taxon>Pseudonocardiales</taxon>
        <taxon>Pseudonocardiaceae</taxon>
        <taxon>Actinokineospora</taxon>
    </lineage>
</organism>
<comment type="caution">
    <text evidence="3">The sequence shown here is derived from an EMBL/GenBank/DDBJ whole genome shotgun (WGS) entry which is preliminary data.</text>
</comment>
<feature type="region of interest" description="Disordered" evidence="1">
    <location>
        <begin position="49"/>
        <end position="106"/>
    </location>
</feature>
<feature type="signal peptide" evidence="2">
    <location>
        <begin position="1"/>
        <end position="23"/>
    </location>
</feature>